<proteinExistence type="predicted"/>
<dbReference type="InterPro" id="IPR012338">
    <property type="entry name" value="Beta-lactam/transpept-like"/>
</dbReference>
<sequence length="392" mass="44529">MKEETKEKLQTLISQAIDENITAGMNMLVRKDNEEIFYTEHGFRNLEEGKKIQRNTIFRLYSMSKPITAAAAMILMEQGKLDLAQPVAEILPGYEHLMVEENGEIRPAKKMLTLHYLLNMASGITYGDEDTKAGRMIQQYLQSCIERLHTDQAVTTEEFACHLGSIPLSFEPASAWAYGLSADILGAVIEKVSGMRFGEFLETYLFKPLGMKDTGFWVPEEKISRLADAYETTEKGELLPYRGNHLVISYRKDKPPAFESGGAGLVSTIDDYARFAQMLLNKGTLDGVRVMSEKTVQFFTSGKLLPRQQEIMEQWMGLEGYTYSHLMRRCIDPGRTSVLSQKDEYGWDGWLGCYFANFPKSNMTFLVMQQKKDAGTIPLVRRLRNVILSQEL</sequence>
<dbReference type="InterPro" id="IPR001466">
    <property type="entry name" value="Beta-lactam-related"/>
</dbReference>
<dbReference type="InterPro" id="IPR050789">
    <property type="entry name" value="Diverse_Enzym_Activities"/>
</dbReference>
<dbReference type="Pfam" id="PF00144">
    <property type="entry name" value="Beta-lactamase"/>
    <property type="match status" value="1"/>
</dbReference>
<dbReference type="PANTHER" id="PTHR43283:SF3">
    <property type="entry name" value="BETA-LACTAMASE FAMILY PROTEIN (AFU_ORTHOLOGUE AFUA_5G07500)"/>
    <property type="match status" value="1"/>
</dbReference>
<dbReference type="Proteomes" id="UP000823842">
    <property type="component" value="Unassembled WGS sequence"/>
</dbReference>
<dbReference type="AlphaFoldDB" id="A0A9D2RXU8"/>
<dbReference type="EMBL" id="DWYZ01000201">
    <property type="protein sequence ID" value="HJB29265.1"/>
    <property type="molecule type" value="Genomic_DNA"/>
</dbReference>
<feature type="domain" description="Beta-lactamase-related" evidence="1">
    <location>
        <begin position="11"/>
        <end position="373"/>
    </location>
</feature>
<evidence type="ECO:0000313" key="2">
    <source>
        <dbReference type="EMBL" id="HJB29265.1"/>
    </source>
</evidence>
<reference evidence="2" key="2">
    <citation type="submission" date="2021-04" db="EMBL/GenBank/DDBJ databases">
        <authorList>
            <person name="Gilroy R."/>
        </authorList>
    </citation>
    <scope>NUCLEOTIDE SEQUENCE</scope>
    <source>
        <strain evidence="2">ChiSjej1B19-5720</strain>
    </source>
</reference>
<evidence type="ECO:0000313" key="3">
    <source>
        <dbReference type="Proteomes" id="UP000823842"/>
    </source>
</evidence>
<organism evidence="2 3">
    <name type="scientific">Candidatus Blautia faecavium</name>
    <dbReference type="NCBI Taxonomy" id="2838487"/>
    <lineage>
        <taxon>Bacteria</taxon>
        <taxon>Bacillati</taxon>
        <taxon>Bacillota</taxon>
        <taxon>Clostridia</taxon>
        <taxon>Lachnospirales</taxon>
        <taxon>Lachnospiraceae</taxon>
        <taxon>Blautia</taxon>
    </lineage>
</organism>
<evidence type="ECO:0000259" key="1">
    <source>
        <dbReference type="Pfam" id="PF00144"/>
    </source>
</evidence>
<accession>A0A9D2RXU8</accession>
<name>A0A9D2RXU8_9FIRM</name>
<gene>
    <name evidence="2" type="ORF">IAA06_10800</name>
</gene>
<comment type="caution">
    <text evidence="2">The sequence shown here is derived from an EMBL/GenBank/DDBJ whole genome shotgun (WGS) entry which is preliminary data.</text>
</comment>
<dbReference type="Gene3D" id="3.40.710.10">
    <property type="entry name" value="DD-peptidase/beta-lactamase superfamily"/>
    <property type="match status" value="1"/>
</dbReference>
<dbReference type="PANTHER" id="PTHR43283">
    <property type="entry name" value="BETA-LACTAMASE-RELATED"/>
    <property type="match status" value="1"/>
</dbReference>
<reference evidence="2" key="1">
    <citation type="journal article" date="2021" name="PeerJ">
        <title>Extensive microbial diversity within the chicken gut microbiome revealed by metagenomics and culture.</title>
        <authorList>
            <person name="Gilroy R."/>
            <person name="Ravi A."/>
            <person name="Getino M."/>
            <person name="Pursley I."/>
            <person name="Horton D.L."/>
            <person name="Alikhan N.F."/>
            <person name="Baker D."/>
            <person name="Gharbi K."/>
            <person name="Hall N."/>
            <person name="Watson M."/>
            <person name="Adriaenssens E.M."/>
            <person name="Foster-Nyarko E."/>
            <person name="Jarju S."/>
            <person name="Secka A."/>
            <person name="Antonio M."/>
            <person name="Oren A."/>
            <person name="Chaudhuri R.R."/>
            <person name="La Ragione R."/>
            <person name="Hildebrand F."/>
            <person name="Pallen M.J."/>
        </authorList>
    </citation>
    <scope>NUCLEOTIDE SEQUENCE</scope>
    <source>
        <strain evidence="2">ChiSjej1B19-5720</strain>
    </source>
</reference>
<protein>
    <submittedName>
        <fullName evidence="2">Beta-lactamase family protein</fullName>
    </submittedName>
</protein>
<dbReference type="SUPFAM" id="SSF56601">
    <property type="entry name" value="beta-lactamase/transpeptidase-like"/>
    <property type="match status" value="1"/>
</dbReference>